<dbReference type="GO" id="GO:0003964">
    <property type="term" value="F:RNA-directed DNA polymerase activity"/>
    <property type="evidence" value="ECO:0007669"/>
    <property type="project" value="UniProtKB-KW"/>
</dbReference>
<accession>A0A6L2JTH9</accession>
<keyword evidence="2" id="KW-0808">Transferase</keyword>
<organism evidence="2">
    <name type="scientific">Tanacetum cinerariifolium</name>
    <name type="common">Dalmatian daisy</name>
    <name type="synonym">Chrysanthemum cinerariifolium</name>
    <dbReference type="NCBI Taxonomy" id="118510"/>
    <lineage>
        <taxon>Eukaryota</taxon>
        <taxon>Viridiplantae</taxon>
        <taxon>Streptophyta</taxon>
        <taxon>Embryophyta</taxon>
        <taxon>Tracheophyta</taxon>
        <taxon>Spermatophyta</taxon>
        <taxon>Magnoliopsida</taxon>
        <taxon>eudicotyledons</taxon>
        <taxon>Gunneridae</taxon>
        <taxon>Pentapetalae</taxon>
        <taxon>asterids</taxon>
        <taxon>campanulids</taxon>
        <taxon>Asterales</taxon>
        <taxon>Asteraceae</taxon>
        <taxon>Asteroideae</taxon>
        <taxon>Anthemideae</taxon>
        <taxon>Anthemidinae</taxon>
        <taxon>Tanacetum</taxon>
    </lineage>
</organism>
<dbReference type="PANTHER" id="PTHR35046">
    <property type="entry name" value="ZINC KNUCKLE (CCHC-TYPE) FAMILY PROTEIN"/>
    <property type="match status" value="1"/>
</dbReference>
<evidence type="ECO:0000256" key="1">
    <source>
        <dbReference type="SAM" id="Coils"/>
    </source>
</evidence>
<dbReference type="Gene3D" id="3.10.10.10">
    <property type="entry name" value="HIV Type 1 Reverse Transcriptase, subunit A, domain 1"/>
    <property type="match status" value="1"/>
</dbReference>
<sequence length="269" mass="31005">MADYTEEFDHLMLNEPFISYSDVYKLAPKVEKQLKETEGLPLMRNVQHCIDLVQRATLPNKAAYRMNPTENVKLQKQVDELLKKGMVQESMSPCAVSVLLIPKKNRFFRMCVDSIAVNKITTNSTYHPRTDGQTKLVNRSLGNLLKCLVGDNIRKWDLVQPQAEFAYNRSSSRTTSKSPFEVVYGCNPLRPLDLVPLPINLTYNGDGVEHARAIKELHEKVKLKIEKQNQKYAKQANKYRMVAIFKESLVWVHMSKERFPLGRHAELQQ</sequence>
<keyword evidence="2" id="KW-0695">RNA-directed DNA polymerase</keyword>
<gene>
    <name evidence="2" type="ORF">Tci_012366</name>
</gene>
<dbReference type="InterPro" id="IPR012337">
    <property type="entry name" value="RNaseH-like_sf"/>
</dbReference>
<dbReference type="SUPFAM" id="SSF56672">
    <property type="entry name" value="DNA/RNA polymerases"/>
    <property type="match status" value="1"/>
</dbReference>
<comment type="caution">
    <text evidence="2">The sequence shown here is derived from an EMBL/GenBank/DDBJ whole genome shotgun (WGS) entry which is preliminary data.</text>
</comment>
<name>A0A6L2JTH9_TANCI</name>
<dbReference type="EMBL" id="BKCJ010001296">
    <property type="protein sequence ID" value="GEU40388.1"/>
    <property type="molecule type" value="Genomic_DNA"/>
</dbReference>
<dbReference type="SUPFAM" id="SSF53098">
    <property type="entry name" value="Ribonuclease H-like"/>
    <property type="match status" value="1"/>
</dbReference>
<evidence type="ECO:0000313" key="2">
    <source>
        <dbReference type="EMBL" id="GEU40388.1"/>
    </source>
</evidence>
<dbReference type="InterPro" id="IPR043502">
    <property type="entry name" value="DNA/RNA_pol_sf"/>
</dbReference>
<protein>
    <submittedName>
        <fullName evidence="2">RNA-directed DNA polymerase</fullName>
    </submittedName>
</protein>
<proteinExistence type="predicted"/>
<keyword evidence="2" id="KW-0548">Nucleotidyltransferase</keyword>
<dbReference type="AlphaFoldDB" id="A0A6L2JTH9"/>
<reference evidence="2" key="1">
    <citation type="journal article" date="2019" name="Sci. Rep.">
        <title>Draft genome of Tanacetum cinerariifolium, the natural source of mosquito coil.</title>
        <authorList>
            <person name="Yamashiro T."/>
            <person name="Shiraishi A."/>
            <person name="Satake H."/>
            <person name="Nakayama K."/>
        </authorList>
    </citation>
    <scope>NUCLEOTIDE SEQUENCE</scope>
</reference>
<feature type="coiled-coil region" evidence="1">
    <location>
        <begin position="211"/>
        <end position="238"/>
    </location>
</feature>
<keyword evidence="1" id="KW-0175">Coiled coil</keyword>
<dbReference type="PANTHER" id="PTHR35046:SF23">
    <property type="entry name" value="NUCLEOTIDYLTRANSFERASE, RIBONUCLEASE H"/>
    <property type="match status" value="1"/>
</dbReference>